<dbReference type="PANTHER" id="PTHR46797">
    <property type="entry name" value="HTH-TYPE TRANSCRIPTIONAL REGULATOR"/>
    <property type="match status" value="1"/>
</dbReference>
<dbReference type="SUPFAM" id="SSF47413">
    <property type="entry name" value="lambda repressor-like DNA-binding domains"/>
    <property type="match status" value="1"/>
</dbReference>
<dbReference type="PROSITE" id="PS50943">
    <property type="entry name" value="HTH_CROC1"/>
    <property type="match status" value="1"/>
</dbReference>
<dbReference type="Gene3D" id="1.10.260.40">
    <property type="entry name" value="lambda repressor-like DNA-binding domains"/>
    <property type="match status" value="1"/>
</dbReference>
<proteinExistence type="predicted"/>
<dbReference type="RefSeq" id="WP_136400004.1">
    <property type="nucleotide sequence ID" value="NZ_CP036295.1"/>
</dbReference>
<name>A0A4P7UQJ3_DESDE</name>
<dbReference type="GO" id="GO:0003700">
    <property type="term" value="F:DNA-binding transcription factor activity"/>
    <property type="evidence" value="ECO:0007669"/>
    <property type="project" value="TreeGrafter"/>
</dbReference>
<organism evidence="3 4">
    <name type="scientific">Desulfovibrio desulfuricans</name>
    <dbReference type="NCBI Taxonomy" id="876"/>
    <lineage>
        <taxon>Bacteria</taxon>
        <taxon>Pseudomonadati</taxon>
        <taxon>Thermodesulfobacteriota</taxon>
        <taxon>Desulfovibrionia</taxon>
        <taxon>Desulfovibrionales</taxon>
        <taxon>Desulfovibrionaceae</taxon>
        <taxon>Desulfovibrio</taxon>
    </lineage>
</organism>
<gene>
    <name evidence="3" type="ORF">DDIC_08300</name>
</gene>
<feature type="domain" description="HTH cro/C1-type" evidence="2">
    <location>
        <begin position="17"/>
        <end position="71"/>
    </location>
</feature>
<keyword evidence="1" id="KW-0238">DNA-binding</keyword>
<dbReference type="EMBL" id="CP036295">
    <property type="protein sequence ID" value="QCC85872.1"/>
    <property type="molecule type" value="Genomic_DNA"/>
</dbReference>
<sequence>MNAKSQDKLALIVGANIASRRKRKKITQRDLAARLGITSGSLCRIESGGNTPHVGRLQAIAECLDCSVADLFRCPEDPSCTIVDDIVSRVGSLQKEVGSLVAELRRLNRIIN</sequence>
<evidence type="ECO:0000259" key="2">
    <source>
        <dbReference type="PROSITE" id="PS50943"/>
    </source>
</evidence>
<reference evidence="3 4" key="1">
    <citation type="submission" date="2019-02" db="EMBL/GenBank/DDBJ databases">
        <title>Complete Genome Sequence of Desulfovibrio desulfuricans IC1, a Sulfonate Utilizing Anaerobe.</title>
        <authorList>
            <person name="Day L.A."/>
            <person name="De Leon K.B."/>
            <person name="Wall J.D."/>
        </authorList>
    </citation>
    <scope>NUCLEOTIDE SEQUENCE [LARGE SCALE GENOMIC DNA]</scope>
    <source>
        <strain evidence="3 4">IC1</strain>
    </source>
</reference>
<dbReference type="InterPro" id="IPR050807">
    <property type="entry name" value="TransReg_Diox_bact_type"/>
</dbReference>
<dbReference type="AlphaFoldDB" id="A0A4P7UQJ3"/>
<evidence type="ECO:0000313" key="3">
    <source>
        <dbReference type="EMBL" id="QCC85872.1"/>
    </source>
</evidence>
<dbReference type="OrthoDB" id="5461399at2"/>
<dbReference type="GO" id="GO:0005829">
    <property type="term" value="C:cytosol"/>
    <property type="evidence" value="ECO:0007669"/>
    <property type="project" value="TreeGrafter"/>
</dbReference>
<dbReference type="CDD" id="cd00093">
    <property type="entry name" value="HTH_XRE"/>
    <property type="match status" value="1"/>
</dbReference>
<evidence type="ECO:0000313" key="4">
    <source>
        <dbReference type="Proteomes" id="UP000297065"/>
    </source>
</evidence>
<evidence type="ECO:0000256" key="1">
    <source>
        <dbReference type="ARBA" id="ARBA00023125"/>
    </source>
</evidence>
<dbReference type="InterPro" id="IPR010982">
    <property type="entry name" value="Lambda_DNA-bd_dom_sf"/>
</dbReference>
<dbReference type="SMART" id="SM00530">
    <property type="entry name" value="HTH_XRE"/>
    <property type="match status" value="1"/>
</dbReference>
<protein>
    <submittedName>
        <fullName evidence="3">XRE family transcriptional regulator</fullName>
    </submittedName>
</protein>
<dbReference type="InterPro" id="IPR001387">
    <property type="entry name" value="Cro/C1-type_HTH"/>
</dbReference>
<accession>A0A4P7UQJ3</accession>
<dbReference type="Pfam" id="PF01381">
    <property type="entry name" value="HTH_3"/>
    <property type="match status" value="1"/>
</dbReference>
<dbReference type="Proteomes" id="UP000297065">
    <property type="component" value="Chromosome"/>
</dbReference>
<dbReference type="GO" id="GO:0003677">
    <property type="term" value="F:DNA binding"/>
    <property type="evidence" value="ECO:0007669"/>
    <property type="project" value="UniProtKB-KW"/>
</dbReference>
<dbReference type="PANTHER" id="PTHR46797:SF1">
    <property type="entry name" value="METHYLPHOSPHONATE SYNTHASE"/>
    <property type="match status" value="1"/>
</dbReference>